<keyword evidence="1" id="KW-0175">Coiled coil</keyword>
<sequence length="471" mass="55167">MIMDATTEFSQQLADALLEYREYLEGTEFTKLREEFRMFYLAFEGIYKTLKKKGLIQDDPYRFEAKVAGLELPDQSNFLENERDDKMSIRLSQFDAQLDYINNYFQFSLDELTLDRIKLLAKITTYIRWNELTETNPSINTRSMAQYLMKIKHGGENLSAGIVKDSQDQLAKYGRSIRTRLKKITRYHRESYKLAIRQQITDTLSLEPTGNPAEQYMPQVKRAFMASMGDRPFYAELISEVLNEDFGPEREELQSALLKDLRPEREVKQKKKIGPSFEEMLLDAIRTMAQSSRALELCITKLNENHYLLENQRISLGTRLRRWFTHNVLKAHQERTYEIEYMDPVTSTRRTERVPYAAFSDMVLKKSKLYGGILGKIGTVATRLERAGEEQLFQFLHKNLEELQLIHRRLTGLDAFFKTEVSPDQRKQVRGIKNDLTTLKNTMVNANQKKHDYVSKKEEIEQLKKLGIQDV</sequence>
<evidence type="ECO:0000256" key="1">
    <source>
        <dbReference type="SAM" id="Coils"/>
    </source>
</evidence>
<gene>
    <name evidence="2" type="ordered locus">Spiaf_2642</name>
</gene>
<dbReference type="OrthoDB" id="354733at2"/>
<dbReference type="eggNOG" id="ENOG5033PNA">
    <property type="taxonomic scope" value="Bacteria"/>
</dbReference>
<reference evidence="3" key="1">
    <citation type="journal article" date="2013" name="Stand. Genomic Sci.">
        <title>Complete genome sequence of the halophilic bacterium Spirochaeta africana type strain (Z-7692(T)) from the alkaline Lake Magadi in the East African Rift.</title>
        <authorList>
            <person name="Liolos K."/>
            <person name="Abt B."/>
            <person name="Scheuner C."/>
            <person name="Teshima H."/>
            <person name="Held B."/>
            <person name="Lapidus A."/>
            <person name="Nolan M."/>
            <person name="Lucas S."/>
            <person name="Deshpande S."/>
            <person name="Cheng J.F."/>
            <person name="Tapia R."/>
            <person name="Goodwin L.A."/>
            <person name="Pitluck S."/>
            <person name="Pagani I."/>
            <person name="Ivanova N."/>
            <person name="Mavromatis K."/>
            <person name="Mikhailova N."/>
            <person name="Huntemann M."/>
            <person name="Pati A."/>
            <person name="Chen A."/>
            <person name="Palaniappan K."/>
            <person name="Land M."/>
            <person name="Rohde M."/>
            <person name="Tindall B.J."/>
            <person name="Detter J.C."/>
            <person name="Goker M."/>
            <person name="Bristow J."/>
            <person name="Eisen J.A."/>
            <person name="Markowitz V."/>
            <person name="Hugenholtz P."/>
            <person name="Woyke T."/>
            <person name="Klenk H.P."/>
            <person name="Kyrpides N.C."/>
        </authorList>
    </citation>
    <scope>NUCLEOTIDE SEQUENCE</scope>
    <source>
        <strain evidence="3">ATCC 700263 / DSM 8902 / Z-7692</strain>
    </source>
</reference>
<proteinExistence type="predicted"/>
<dbReference type="KEGG" id="sfc:Spiaf_2642"/>
<organism evidence="2 3">
    <name type="scientific">Spirochaeta africana (strain ATCC 700263 / DSM 8902 / Z-7692)</name>
    <dbReference type="NCBI Taxonomy" id="889378"/>
    <lineage>
        <taxon>Bacteria</taxon>
        <taxon>Pseudomonadati</taxon>
        <taxon>Spirochaetota</taxon>
        <taxon>Spirochaetia</taxon>
        <taxon>Spirochaetales</taxon>
        <taxon>Spirochaetaceae</taxon>
        <taxon>Spirochaeta</taxon>
    </lineage>
</organism>
<protein>
    <submittedName>
        <fullName evidence="2">Uncharacterized protein</fullName>
    </submittedName>
</protein>
<feature type="coiled-coil region" evidence="1">
    <location>
        <begin position="429"/>
        <end position="466"/>
    </location>
</feature>
<dbReference type="HOGENOM" id="CLU_585163_0_0_12"/>
<dbReference type="Proteomes" id="UP000007383">
    <property type="component" value="Chromosome"/>
</dbReference>
<keyword evidence="3" id="KW-1185">Reference proteome</keyword>
<name>H9UMC5_SPIAZ</name>
<dbReference type="AlphaFoldDB" id="H9UMC5"/>
<accession>H9UMC5</accession>
<dbReference type="EMBL" id="CP003282">
    <property type="protein sequence ID" value="AFG38668.1"/>
    <property type="molecule type" value="Genomic_DNA"/>
</dbReference>
<evidence type="ECO:0000313" key="3">
    <source>
        <dbReference type="Proteomes" id="UP000007383"/>
    </source>
</evidence>
<evidence type="ECO:0000313" key="2">
    <source>
        <dbReference type="EMBL" id="AFG38668.1"/>
    </source>
</evidence>
<dbReference type="PATRIC" id="fig|889378.3.peg.2616"/>